<dbReference type="InterPro" id="IPR046893">
    <property type="entry name" value="MSSS"/>
</dbReference>
<keyword evidence="11" id="KW-1185">Reference proteome</keyword>
<evidence type="ECO:0000313" key="10">
    <source>
        <dbReference type="EMBL" id="AEJ62031.1"/>
    </source>
</evidence>
<proteinExistence type="inferred from homology"/>
<dbReference type="Pfam" id="PF00488">
    <property type="entry name" value="MutS_V"/>
    <property type="match status" value="1"/>
</dbReference>
<evidence type="ECO:0000256" key="7">
    <source>
        <dbReference type="HAMAP-Rule" id="MF_00092"/>
    </source>
</evidence>
<dbReference type="SMART" id="SM00533">
    <property type="entry name" value="MUTSd"/>
    <property type="match status" value="1"/>
</dbReference>
<feature type="coiled-coil region" evidence="8">
    <location>
        <begin position="545"/>
        <end position="648"/>
    </location>
</feature>
<dbReference type="SUPFAM" id="SSF160443">
    <property type="entry name" value="SMR domain-like"/>
    <property type="match status" value="1"/>
</dbReference>
<feature type="domain" description="Smr" evidence="9">
    <location>
        <begin position="726"/>
        <end position="801"/>
    </location>
</feature>
<dbReference type="Gene3D" id="3.30.1370.110">
    <property type="match status" value="1"/>
</dbReference>
<evidence type="ECO:0000256" key="5">
    <source>
        <dbReference type="ARBA" id="ARBA00022884"/>
    </source>
</evidence>
<evidence type="ECO:0000256" key="2">
    <source>
        <dbReference type="ARBA" id="ARBA00022741"/>
    </source>
</evidence>
<evidence type="ECO:0000256" key="4">
    <source>
        <dbReference type="ARBA" id="ARBA00022840"/>
    </source>
</evidence>
<evidence type="ECO:0000259" key="9">
    <source>
        <dbReference type="PROSITE" id="PS50828"/>
    </source>
</evidence>
<evidence type="ECO:0000256" key="1">
    <source>
        <dbReference type="ARBA" id="ARBA00022730"/>
    </source>
</evidence>
<reference evidence="10 11" key="1">
    <citation type="submission" date="2011-06" db="EMBL/GenBank/DDBJ databases">
        <title>The complete genome of Spirochaeta thermophila DSM 6578.</title>
        <authorList>
            <consortium name="US DOE Joint Genome Institute (JGI-PGF)"/>
            <person name="Lucas S."/>
            <person name="Lapidus A."/>
            <person name="Bruce D."/>
            <person name="Goodwin L."/>
            <person name="Pitluck S."/>
            <person name="Peters L."/>
            <person name="Kyrpides N."/>
            <person name="Mavromatis K."/>
            <person name="Ivanova N."/>
            <person name="Mikailova N."/>
            <person name="Pagani I."/>
            <person name="Chertkov O."/>
            <person name="Detter J.C."/>
            <person name="Tapia R."/>
            <person name="Han C."/>
            <person name="Land M."/>
            <person name="Hauser L."/>
            <person name="Markowitz V."/>
            <person name="Cheng J.-F."/>
            <person name="Hugenholtz P."/>
            <person name="Woyke T."/>
            <person name="Wu D."/>
            <person name="Spring S."/>
            <person name="Merkhoffer B."/>
            <person name="Schneider S."/>
            <person name="Klenk H.-P."/>
            <person name="Eisen J.A."/>
        </authorList>
    </citation>
    <scope>NUCLEOTIDE SEQUENCE [LARGE SCALE GENOMIC DNA]</scope>
    <source>
        <strain evidence="11">ATCC 700085 / DSM 6578 / Z-1203</strain>
    </source>
</reference>
<dbReference type="EC" id="3.1.-.-" evidence="7"/>
<comment type="subunit">
    <text evidence="7">Homodimer. Binds to stalled ribosomes, contacting rRNA.</text>
</comment>
<dbReference type="PANTHER" id="PTHR48466">
    <property type="entry name" value="OS10G0509000 PROTEIN-RELATED"/>
    <property type="match status" value="1"/>
</dbReference>
<keyword evidence="8" id="KW-0175">Coiled coil</keyword>
<dbReference type="SMART" id="SM00534">
    <property type="entry name" value="MUTSac"/>
    <property type="match status" value="1"/>
</dbReference>
<dbReference type="HOGENOM" id="CLU_011252_2_1_12"/>
<dbReference type="GO" id="GO:0004519">
    <property type="term" value="F:endonuclease activity"/>
    <property type="evidence" value="ECO:0007669"/>
    <property type="project" value="UniProtKB-UniRule"/>
</dbReference>
<dbReference type="GO" id="GO:0006298">
    <property type="term" value="P:mismatch repair"/>
    <property type="evidence" value="ECO:0007669"/>
    <property type="project" value="InterPro"/>
</dbReference>
<gene>
    <name evidence="7" type="primary">mutS2</name>
    <name evidence="7" type="synonym">rqcU</name>
    <name evidence="10" type="ordered locus">Spith_1772</name>
</gene>
<dbReference type="Gene3D" id="3.40.50.300">
    <property type="entry name" value="P-loop containing nucleotide triphosphate hydrolases"/>
    <property type="match status" value="1"/>
</dbReference>
<comment type="function">
    <text evidence="7">Acts as a ribosome collision sensor, splitting the ribosome into its 2 subunits. Detects stalled/collided 70S ribosomes which it binds and splits by an ATP-hydrolysis driven conformational change. Acts upstream of the ribosome quality control system (RQC), a ribosome-associated complex that mediates the extraction of incompletely synthesized nascent chains from stalled ribosomes and their subsequent degradation. Probably generates substrates for RQC.</text>
</comment>
<keyword evidence="7" id="KW-0255">Endonuclease</keyword>
<keyword evidence="7" id="KW-0540">Nuclease</keyword>
<keyword evidence="3 7" id="KW-0378">Hydrolase</keyword>
<dbReference type="NCBIfam" id="TIGR01069">
    <property type="entry name" value="mutS2"/>
    <property type="match status" value="1"/>
</dbReference>
<dbReference type="InterPro" id="IPR000432">
    <property type="entry name" value="DNA_mismatch_repair_MutS_C"/>
</dbReference>
<protein>
    <recommendedName>
        <fullName evidence="7">Endonuclease MutS2</fullName>
        <ecNumber evidence="7">3.1.-.-</ecNumber>
    </recommendedName>
    <alternativeName>
        <fullName evidence="7">Ribosome-associated protein quality control-upstream factor</fullName>
        <shortName evidence="7">RQC-upstream factor</shortName>
        <shortName evidence="7">RqcU</shortName>
        <ecNumber evidence="7">3.6.4.-</ecNumber>
    </alternativeName>
</protein>
<dbReference type="GO" id="GO:0043023">
    <property type="term" value="F:ribosomal large subunit binding"/>
    <property type="evidence" value="ECO:0007669"/>
    <property type="project" value="UniProtKB-UniRule"/>
</dbReference>
<evidence type="ECO:0000256" key="8">
    <source>
        <dbReference type="SAM" id="Coils"/>
    </source>
</evidence>
<dbReference type="InterPro" id="IPR036063">
    <property type="entry name" value="Smr_dom_sf"/>
</dbReference>
<dbReference type="InterPro" id="IPR002625">
    <property type="entry name" value="Smr_dom"/>
</dbReference>
<dbReference type="InterPro" id="IPR045076">
    <property type="entry name" value="MutS"/>
</dbReference>
<dbReference type="GO" id="GO:0030983">
    <property type="term" value="F:mismatched DNA binding"/>
    <property type="evidence" value="ECO:0007669"/>
    <property type="project" value="InterPro"/>
</dbReference>
<evidence type="ECO:0000313" key="11">
    <source>
        <dbReference type="Proteomes" id="UP000007254"/>
    </source>
</evidence>
<organism evidence="10 11">
    <name type="scientific">Winmispira thermophila (strain ATCC 700085 / DSM 6578 / Z-1203)</name>
    <name type="common">Spirochaeta thermophila</name>
    <dbReference type="NCBI Taxonomy" id="869211"/>
    <lineage>
        <taxon>Bacteria</taxon>
        <taxon>Pseudomonadati</taxon>
        <taxon>Spirochaetota</taxon>
        <taxon>Spirochaetia</taxon>
        <taxon>Winmispirales</taxon>
        <taxon>Winmispiraceae</taxon>
        <taxon>Winmispira</taxon>
    </lineage>
</organism>
<dbReference type="Pfam" id="PF20297">
    <property type="entry name" value="MSSS"/>
    <property type="match status" value="1"/>
</dbReference>
<sequence length="806" mass="90846">MRHREDVLPVFLCAGVAEVCGLPYHGGMDARSVERLEFSLILEEVASYALSEEGRRRLAEQGFFTEVSLIEEELSRVGAWRTLIARGVELPSSFPDIASLQTMLRTEGTRLSLEDLCAYMLWFEALMRLREVLVSSELPPLSEPARMLPDFSGEYELLSRYIAFPPEIREENVPELRQIRQRILGIQEEIERIAYRYLHDPSYEGVFRAAVPTQREGRTVLPVNINFRGRVRGIVHEVSSSGATAYIEPFEIVEQNNLLVQEQNRYREVVERLLGQLSQRVRARWAEVEYAQGVLGVLDAAYAKARYGAVHRCVAPARGERPVGRKLRHPLLGEKAVPVDFAYEEGVRICVLSGANAGGKTVFLKTLGLAVLMHQFGMEVPAEEGTVLPVCDRVLVVLGDEQSLQSELSTFSAYMKRVAEVLREADERSLVLLDELGSGTDPEEGGALSVAVLEELRRRGSWVLVTTHQAALKAYAYATPGVMNASVNFDEESLRPLYTITPGVPGASYALAIARRMGVPEEVCRRAEEYLSGRGQEVSVLIRNLLAREQELARREEEVARLKASLEEWEKALREREEACAVREAQLRKEGVRDLREFVQEARRRVEEAVREVREGRREAERRAREVVAGVEERIVREAERVARVQERRRPGVRVVPGMRVRHVRTKAEGVVVEEKRGKWVVQFPTMRLMLEAEELVPIDRGEGEEGRGPEVVVEREAVRGVPVVLDVRGMRLEEARRAVEEWLDRAVLAGVREVSVVHGTGTGVLQKGVHDLLRAHPHVERFQFAPPEQGGFGRTLVWLRQGEGG</sequence>
<dbReference type="AlphaFoldDB" id="G0GCG5"/>
<keyword evidence="5 7" id="KW-0694">RNA-binding</keyword>
<dbReference type="InterPro" id="IPR027417">
    <property type="entry name" value="P-loop_NTPase"/>
</dbReference>
<dbReference type="EC" id="3.6.4.-" evidence="7"/>
<dbReference type="GO" id="GO:0140664">
    <property type="term" value="F:ATP-dependent DNA damage sensor activity"/>
    <property type="evidence" value="ECO:0007669"/>
    <property type="project" value="InterPro"/>
</dbReference>
<dbReference type="Proteomes" id="UP000007254">
    <property type="component" value="Chromosome"/>
</dbReference>
<keyword evidence="4 7" id="KW-0067">ATP-binding</keyword>
<dbReference type="STRING" id="869211.Spith_1772"/>
<dbReference type="FunFam" id="3.40.50.300:FF:000830">
    <property type="entry name" value="Endonuclease MutS2"/>
    <property type="match status" value="1"/>
</dbReference>
<dbReference type="GO" id="GO:0045910">
    <property type="term" value="P:negative regulation of DNA recombination"/>
    <property type="evidence" value="ECO:0007669"/>
    <property type="project" value="InterPro"/>
</dbReference>
<dbReference type="PROSITE" id="PS00486">
    <property type="entry name" value="DNA_MISMATCH_REPAIR_2"/>
    <property type="match status" value="1"/>
</dbReference>
<dbReference type="GO" id="GO:0019843">
    <property type="term" value="F:rRNA binding"/>
    <property type="evidence" value="ECO:0007669"/>
    <property type="project" value="UniProtKB-UniRule"/>
</dbReference>
<dbReference type="SUPFAM" id="SSF48334">
    <property type="entry name" value="DNA repair protein MutS, domain III"/>
    <property type="match status" value="1"/>
</dbReference>
<dbReference type="GO" id="GO:0072344">
    <property type="term" value="P:rescue of stalled ribosome"/>
    <property type="evidence" value="ECO:0007669"/>
    <property type="project" value="UniProtKB-UniRule"/>
</dbReference>
<dbReference type="GO" id="GO:0005524">
    <property type="term" value="F:ATP binding"/>
    <property type="evidence" value="ECO:0007669"/>
    <property type="project" value="UniProtKB-UniRule"/>
</dbReference>
<name>G0GCG5_WINT7</name>
<dbReference type="PROSITE" id="PS50828">
    <property type="entry name" value="SMR"/>
    <property type="match status" value="1"/>
</dbReference>
<dbReference type="GO" id="GO:0016887">
    <property type="term" value="F:ATP hydrolysis activity"/>
    <property type="evidence" value="ECO:0007669"/>
    <property type="project" value="InterPro"/>
</dbReference>
<comment type="function">
    <text evidence="7">Endonuclease that is involved in the suppression of homologous recombination and thus may have a key role in the control of bacterial genetic diversity.</text>
</comment>
<evidence type="ECO:0000256" key="6">
    <source>
        <dbReference type="ARBA" id="ARBA00023125"/>
    </source>
</evidence>
<dbReference type="InterPro" id="IPR036187">
    <property type="entry name" value="DNA_mismatch_repair_MutS_sf"/>
</dbReference>
<keyword evidence="1 7" id="KW-0699">rRNA-binding</keyword>
<keyword evidence="2 7" id="KW-0547">Nucleotide-binding</keyword>
<evidence type="ECO:0000256" key="3">
    <source>
        <dbReference type="ARBA" id="ARBA00022801"/>
    </source>
</evidence>
<dbReference type="InterPro" id="IPR005747">
    <property type="entry name" value="MutS2"/>
</dbReference>
<keyword evidence="6 7" id="KW-0238">DNA-binding</keyword>
<dbReference type="SUPFAM" id="SSF52540">
    <property type="entry name" value="P-loop containing nucleoside triphosphate hydrolases"/>
    <property type="match status" value="1"/>
</dbReference>
<dbReference type="EMBL" id="CP002903">
    <property type="protein sequence ID" value="AEJ62031.1"/>
    <property type="molecule type" value="Genomic_DNA"/>
</dbReference>
<dbReference type="PANTHER" id="PTHR48466:SF2">
    <property type="entry name" value="OS10G0509000 PROTEIN"/>
    <property type="match status" value="1"/>
</dbReference>
<dbReference type="SMART" id="SM00463">
    <property type="entry name" value="SMR"/>
    <property type="match status" value="1"/>
</dbReference>
<dbReference type="KEGG" id="stq:Spith_1772"/>
<dbReference type="HAMAP" id="MF_00092">
    <property type="entry name" value="MutS2"/>
    <property type="match status" value="1"/>
</dbReference>
<feature type="binding site" evidence="7">
    <location>
        <begin position="354"/>
        <end position="361"/>
    </location>
    <ligand>
        <name>ATP</name>
        <dbReference type="ChEBI" id="CHEBI:30616"/>
    </ligand>
</feature>
<comment type="similarity">
    <text evidence="7">Belongs to the DNA mismatch repair MutS family. MutS2 subfamily.</text>
</comment>
<dbReference type="Pfam" id="PF01713">
    <property type="entry name" value="Smr"/>
    <property type="match status" value="1"/>
</dbReference>
<accession>G0GCG5</accession>
<dbReference type="InterPro" id="IPR007696">
    <property type="entry name" value="DNA_mismatch_repair_MutS_core"/>
</dbReference>
<dbReference type="PIRSF" id="PIRSF005814">
    <property type="entry name" value="MutS_YshD"/>
    <property type="match status" value="1"/>
</dbReference>